<keyword evidence="1" id="KW-0812">Transmembrane</keyword>
<evidence type="ECO:0000256" key="1">
    <source>
        <dbReference type="SAM" id="Phobius"/>
    </source>
</evidence>
<name>A0A816RTG4_BRANA</name>
<dbReference type="AlphaFoldDB" id="A0A816RTG4"/>
<reference evidence="2" key="1">
    <citation type="submission" date="2021-01" db="EMBL/GenBank/DDBJ databases">
        <authorList>
            <consortium name="Genoscope - CEA"/>
            <person name="William W."/>
        </authorList>
    </citation>
    <scope>NUCLEOTIDE SEQUENCE</scope>
</reference>
<evidence type="ECO:0000313" key="2">
    <source>
        <dbReference type="EMBL" id="CAF2076457.1"/>
    </source>
</evidence>
<dbReference type="EMBL" id="HG994365">
    <property type="protein sequence ID" value="CAF2076457.1"/>
    <property type="molecule type" value="Genomic_DNA"/>
</dbReference>
<feature type="transmembrane region" description="Helical" evidence="1">
    <location>
        <begin position="135"/>
        <end position="159"/>
    </location>
</feature>
<protein>
    <submittedName>
        <fullName evidence="2">(rape) hypothetical protein</fullName>
    </submittedName>
</protein>
<dbReference type="Proteomes" id="UP001295469">
    <property type="component" value="Chromosome C01"/>
</dbReference>
<keyword evidence="1" id="KW-0472">Membrane</keyword>
<organism evidence="2">
    <name type="scientific">Brassica napus</name>
    <name type="common">Rape</name>
    <dbReference type="NCBI Taxonomy" id="3708"/>
    <lineage>
        <taxon>Eukaryota</taxon>
        <taxon>Viridiplantae</taxon>
        <taxon>Streptophyta</taxon>
        <taxon>Embryophyta</taxon>
        <taxon>Tracheophyta</taxon>
        <taxon>Spermatophyta</taxon>
        <taxon>Magnoliopsida</taxon>
        <taxon>eudicotyledons</taxon>
        <taxon>Gunneridae</taxon>
        <taxon>Pentapetalae</taxon>
        <taxon>rosids</taxon>
        <taxon>malvids</taxon>
        <taxon>Brassicales</taxon>
        <taxon>Brassicaceae</taxon>
        <taxon>Brassiceae</taxon>
        <taxon>Brassica</taxon>
    </lineage>
</organism>
<feature type="transmembrane region" description="Helical" evidence="1">
    <location>
        <begin position="101"/>
        <end position="123"/>
    </location>
</feature>
<sequence>MLVHCLFSFWTGVGWGSDLRFSMAFIFLLSQFVCFDQWCFVVGFLLFNYPYGVVPLCLFESSDGSTEMMQSVFVDVFYLGCTLICFIVYCLPSAFVYGVGLFGWLVCILPVPLQLLAWSSILSRSCAGLFRFDSCIVRAFSTFCVNPFVLLWLCFLELFCLPNDYNIILVSWLYLSITKSRGNEPIL</sequence>
<accession>A0A816RTG4</accession>
<feature type="transmembrane region" description="Helical" evidence="1">
    <location>
        <begin position="72"/>
        <end position="95"/>
    </location>
</feature>
<feature type="transmembrane region" description="Helical" evidence="1">
    <location>
        <begin position="26"/>
        <end position="51"/>
    </location>
</feature>
<gene>
    <name evidence="2" type="ORF">DARMORV10_C01P40010.1</name>
</gene>
<keyword evidence="1" id="KW-1133">Transmembrane helix</keyword>
<proteinExistence type="predicted"/>